<evidence type="ECO:0000256" key="2">
    <source>
        <dbReference type="ARBA" id="ARBA00022603"/>
    </source>
</evidence>
<feature type="domain" description="Methylated-DNA-[protein]-cysteine S-methyltransferase DNA binding" evidence="8">
    <location>
        <begin position="107"/>
        <end position="189"/>
    </location>
</feature>
<name>A0A017SXR7_9BACT</name>
<comment type="catalytic activity">
    <reaction evidence="6">
        <text>a 6-O-methyl-2'-deoxyguanosine in DNA + L-cysteinyl-[protein] = S-methyl-L-cysteinyl-[protein] + a 2'-deoxyguanosine in DNA</text>
        <dbReference type="Rhea" id="RHEA:24000"/>
        <dbReference type="Rhea" id="RHEA-COMP:10131"/>
        <dbReference type="Rhea" id="RHEA-COMP:10132"/>
        <dbReference type="Rhea" id="RHEA-COMP:11367"/>
        <dbReference type="Rhea" id="RHEA-COMP:11368"/>
        <dbReference type="ChEBI" id="CHEBI:29950"/>
        <dbReference type="ChEBI" id="CHEBI:82612"/>
        <dbReference type="ChEBI" id="CHEBI:85445"/>
        <dbReference type="ChEBI" id="CHEBI:85448"/>
        <dbReference type="EC" id="2.1.1.63"/>
    </reaction>
</comment>
<dbReference type="EMBL" id="ASRX01000072">
    <property type="protein sequence ID" value="EYF01768.1"/>
    <property type="molecule type" value="Genomic_DNA"/>
</dbReference>
<comment type="caution">
    <text evidence="9">The sequence shown here is derived from an EMBL/GenBank/DDBJ whole genome shotgun (WGS) entry which is preliminary data.</text>
</comment>
<dbReference type="CDD" id="cd06445">
    <property type="entry name" value="ATase"/>
    <property type="match status" value="1"/>
</dbReference>
<dbReference type="PANTHER" id="PTHR10815">
    <property type="entry name" value="METHYLATED-DNA--PROTEIN-CYSTEINE METHYLTRANSFERASE"/>
    <property type="match status" value="1"/>
</dbReference>
<protein>
    <submittedName>
        <fullName evidence="9">Methylated-DNA-(Protein)-cysteine S-methyltransferase</fullName>
    </submittedName>
</protein>
<dbReference type="NCBIfam" id="TIGR00589">
    <property type="entry name" value="ogt"/>
    <property type="match status" value="1"/>
</dbReference>
<dbReference type="Pfam" id="PF01035">
    <property type="entry name" value="DNA_binding_1"/>
    <property type="match status" value="1"/>
</dbReference>
<dbReference type="InterPro" id="IPR014048">
    <property type="entry name" value="MethylDNA_cys_MeTrfase_DNA-bd"/>
</dbReference>
<evidence type="ECO:0000313" key="10">
    <source>
        <dbReference type="Proteomes" id="UP000019678"/>
    </source>
</evidence>
<evidence type="ECO:0000256" key="5">
    <source>
        <dbReference type="ARBA" id="ARBA00023204"/>
    </source>
</evidence>
<dbReference type="InterPro" id="IPR001497">
    <property type="entry name" value="MethylDNA_cys_MeTrfase_AS"/>
</dbReference>
<organism evidence="9 10">
    <name type="scientific">Chondromyces apiculatus DSM 436</name>
    <dbReference type="NCBI Taxonomy" id="1192034"/>
    <lineage>
        <taxon>Bacteria</taxon>
        <taxon>Pseudomonadati</taxon>
        <taxon>Myxococcota</taxon>
        <taxon>Polyangia</taxon>
        <taxon>Polyangiales</taxon>
        <taxon>Polyangiaceae</taxon>
        <taxon>Chondromyces</taxon>
    </lineage>
</organism>
<evidence type="ECO:0000256" key="6">
    <source>
        <dbReference type="ARBA" id="ARBA00049348"/>
    </source>
</evidence>
<comment type="catalytic activity">
    <reaction evidence="1">
        <text>a 4-O-methyl-thymidine in DNA + L-cysteinyl-[protein] = a thymidine in DNA + S-methyl-L-cysteinyl-[protein]</text>
        <dbReference type="Rhea" id="RHEA:53428"/>
        <dbReference type="Rhea" id="RHEA-COMP:10131"/>
        <dbReference type="Rhea" id="RHEA-COMP:10132"/>
        <dbReference type="Rhea" id="RHEA-COMP:13555"/>
        <dbReference type="Rhea" id="RHEA-COMP:13556"/>
        <dbReference type="ChEBI" id="CHEBI:29950"/>
        <dbReference type="ChEBI" id="CHEBI:82612"/>
        <dbReference type="ChEBI" id="CHEBI:137386"/>
        <dbReference type="ChEBI" id="CHEBI:137387"/>
        <dbReference type="EC" id="2.1.1.63"/>
    </reaction>
</comment>
<gene>
    <name evidence="9" type="ORF">CAP_7834</name>
</gene>
<proteinExistence type="predicted"/>
<evidence type="ECO:0000313" key="9">
    <source>
        <dbReference type="EMBL" id="EYF01768.1"/>
    </source>
</evidence>
<dbReference type="Gene3D" id="1.10.10.10">
    <property type="entry name" value="Winged helix-like DNA-binding domain superfamily/Winged helix DNA-binding domain"/>
    <property type="match status" value="1"/>
</dbReference>
<evidence type="ECO:0000259" key="8">
    <source>
        <dbReference type="Pfam" id="PF01035"/>
    </source>
</evidence>
<dbReference type="GO" id="GO:0003908">
    <property type="term" value="F:methylated-DNA-[protein]-cysteine S-methyltransferase activity"/>
    <property type="evidence" value="ECO:0007669"/>
    <property type="project" value="UniProtKB-EC"/>
</dbReference>
<dbReference type="eggNOG" id="COG0350">
    <property type="taxonomic scope" value="Bacteria"/>
</dbReference>
<keyword evidence="3 9" id="KW-0808">Transferase</keyword>
<dbReference type="SUPFAM" id="SSF46767">
    <property type="entry name" value="Methylated DNA-protein cysteine methyltransferase, C-terminal domain"/>
    <property type="match status" value="1"/>
</dbReference>
<keyword evidence="4" id="KW-0227">DNA damage</keyword>
<dbReference type="PROSITE" id="PS00374">
    <property type="entry name" value="MGMT"/>
    <property type="match status" value="1"/>
</dbReference>
<keyword evidence="2 9" id="KW-0489">Methyltransferase</keyword>
<dbReference type="PANTHER" id="PTHR10815:SF5">
    <property type="entry name" value="METHYLATED-DNA--PROTEIN-CYSTEINE METHYLTRANSFERASE"/>
    <property type="match status" value="1"/>
</dbReference>
<dbReference type="InterPro" id="IPR036388">
    <property type="entry name" value="WH-like_DNA-bd_sf"/>
</dbReference>
<dbReference type="GO" id="GO:0032259">
    <property type="term" value="P:methylation"/>
    <property type="evidence" value="ECO:0007669"/>
    <property type="project" value="UniProtKB-KW"/>
</dbReference>
<keyword evidence="10" id="KW-1185">Reference proteome</keyword>
<dbReference type="Proteomes" id="UP000019678">
    <property type="component" value="Unassembled WGS sequence"/>
</dbReference>
<dbReference type="GO" id="GO:0006281">
    <property type="term" value="P:DNA repair"/>
    <property type="evidence" value="ECO:0007669"/>
    <property type="project" value="UniProtKB-KW"/>
</dbReference>
<evidence type="ECO:0000256" key="3">
    <source>
        <dbReference type="ARBA" id="ARBA00022679"/>
    </source>
</evidence>
<dbReference type="RefSeq" id="WP_044248803.1">
    <property type="nucleotide sequence ID" value="NZ_ASRX01000072.1"/>
</dbReference>
<dbReference type="OrthoDB" id="9802228at2"/>
<dbReference type="STRING" id="1192034.CAP_7834"/>
<sequence>MKVALHEQGTRVVGTAFGACRIGWSALGLTRVRLLAEKEREAEAASAAEERAAGDGAGLTAGDGAELPEREDMPAFVQEAVALLVRHLGGEPQDLSGIPLDMRGLPDFHRQAYEAARRVEPGCTIGYGELAAVLGAQGAARAVGQAMARNPFVVVVPCHRVLAAGRRPGGFSAPGGLDTKARLLALEGAALPPRQLSLLG</sequence>
<dbReference type="InterPro" id="IPR036217">
    <property type="entry name" value="MethylDNA_cys_MeTrfase_DNAb"/>
</dbReference>
<feature type="region of interest" description="Disordered" evidence="7">
    <location>
        <begin position="45"/>
        <end position="65"/>
    </location>
</feature>
<accession>A0A017SXR7</accession>
<evidence type="ECO:0000256" key="1">
    <source>
        <dbReference type="ARBA" id="ARBA00001286"/>
    </source>
</evidence>
<reference evidence="9 10" key="1">
    <citation type="submission" date="2013-05" db="EMBL/GenBank/DDBJ databases">
        <title>Genome assembly of Chondromyces apiculatus DSM 436.</title>
        <authorList>
            <person name="Sharma G."/>
            <person name="Khatri I."/>
            <person name="Kaur C."/>
            <person name="Mayilraj S."/>
            <person name="Subramanian S."/>
        </authorList>
    </citation>
    <scope>NUCLEOTIDE SEQUENCE [LARGE SCALE GENOMIC DNA]</scope>
    <source>
        <strain evidence="9 10">DSM 436</strain>
    </source>
</reference>
<keyword evidence="5" id="KW-0234">DNA repair</keyword>
<evidence type="ECO:0000256" key="7">
    <source>
        <dbReference type="SAM" id="MobiDB-lite"/>
    </source>
</evidence>
<evidence type="ECO:0000256" key="4">
    <source>
        <dbReference type="ARBA" id="ARBA00022763"/>
    </source>
</evidence>
<dbReference type="AlphaFoldDB" id="A0A017SXR7"/>